<keyword evidence="1" id="KW-1133">Transmembrane helix</keyword>
<dbReference type="Pfam" id="PF14023">
    <property type="entry name" value="Bestrophin-like"/>
    <property type="match status" value="1"/>
</dbReference>
<feature type="transmembrane region" description="Helical" evidence="1">
    <location>
        <begin position="217"/>
        <end position="234"/>
    </location>
</feature>
<evidence type="ECO:0000313" key="3">
    <source>
        <dbReference type="Proteomes" id="UP000520156"/>
    </source>
</evidence>
<accession>A0A7X1F5N3</accession>
<proteinExistence type="predicted"/>
<evidence type="ECO:0000313" key="2">
    <source>
        <dbReference type="EMBL" id="MBC2650805.1"/>
    </source>
</evidence>
<evidence type="ECO:0008006" key="4">
    <source>
        <dbReference type="Google" id="ProtNLM"/>
    </source>
</evidence>
<reference evidence="2 3" key="1">
    <citation type="submission" date="2020-08" db="EMBL/GenBank/DDBJ databases">
        <title>The genome sequence of Novosphingobium flavum 4Y4.</title>
        <authorList>
            <person name="Liu Y."/>
        </authorList>
    </citation>
    <scope>NUCLEOTIDE SEQUENCE [LARGE SCALE GENOMIC DNA]</scope>
    <source>
        <strain evidence="2 3">4Y4</strain>
    </source>
</reference>
<dbReference type="InterPro" id="IPR025333">
    <property type="entry name" value="DUF4239"/>
</dbReference>
<organism evidence="2 3">
    <name type="scientific">Novosphingobium aerophilum</name>
    <dbReference type="NCBI Taxonomy" id="2839843"/>
    <lineage>
        <taxon>Bacteria</taxon>
        <taxon>Pseudomonadati</taxon>
        <taxon>Pseudomonadota</taxon>
        <taxon>Alphaproteobacteria</taxon>
        <taxon>Sphingomonadales</taxon>
        <taxon>Sphingomonadaceae</taxon>
        <taxon>Novosphingobium</taxon>
    </lineage>
</organism>
<feature type="transmembrane region" description="Helical" evidence="1">
    <location>
        <begin position="186"/>
        <end position="205"/>
    </location>
</feature>
<dbReference type="Proteomes" id="UP000520156">
    <property type="component" value="Unassembled WGS sequence"/>
</dbReference>
<keyword evidence="3" id="KW-1185">Reference proteome</keyword>
<sequence>MASLDQFLGSASLWLIGALFLALLMGSCLAGRALRFRLEPEGDVADQQDSYLLSAALGLLGLLIAFTFSLAVGRYDDRREAVIREGNALSTLWLRAGLVEGPAGEGLRQAIRGYADVRVALPAAADRPTIEARSAAAQARIWDGVRTALPAMAAPLGASLVSAANEAFDAASARKAEREARIPGRVLDVVSLYAAISAAIIGYVTGRRGHRRQLVEAGVLFLLLTLALTLILDLDRPWSGAVTVSAEPVREARAAMG</sequence>
<keyword evidence="1" id="KW-0472">Membrane</keyword>
<protein>
    <recommendedName>
        <fullName evidence="4">DUF4239 domain-containing protein</fullName>
    </recommendedName>
</protein>
<dbReference type="AlphaFoldDB" id="A0A7X1F5N3"/>
<keyword evidence="1" id="KW-0812">Transmembrane</keyword>
<comment type="caution">
    <text evidence="2">The sequence shown here is derived from an EMBL/GenBank/DDBJ whole genome shotgun (WGS) entry which is preliminary data.</text>
</comment>
<evidence type="ECO:0000256" key="1">
    <source>
        <dbReference type="SAM" id="Phobius"/>
    </source>
</evidence>
<dbReference type="RefSeq" id="WP_185682230.1">
    <property type="nucleotide sequence ID" value="NZ_JACLAU010000003.1"/>
</dbReference>
<feature type="transmembrane region" description="Helical" evidence="1">
    <location>
        <begin position="54"/>
        <end position="75"/>
    </location>
</feature>
<gene>
    <name evidence="2" type="ORF">H7F49_03745</name>
</gene>
<name>A0A7X1F5N3_9SPHN</name>
<dbReference type="EMBL" id="JACLAU010000003">
    <property type="protein sequence ID" value="MBC2650805.1"/>
    <property type="molecule type" value="Genomic_DNA"/>
</dbReference>